<dbReference type="InterPro" id="IPR006142">
    <property type="entry name" value="INTEIN"/>
</dbReference>
<evidence type="ECO:0000256" key="8">
    <source>
        <dbReference type="ARBA" id="ARBA00022759"/>
    </source>
</evidence>
<dbReference type="SMART" id="SM00306">
    <property type="entry name" value="HintN"/>
    <property type="match status" value="1"/>
</dbReference>
<evidence type="ECO:0000256" key="14">
    <source>
        <dbReference type="ARBA" id="ARBA00023000"/>
    </source>
</evidence>
<dbReference type="EMBL" id="RSCM01000001">
    <property type="protein sequence ID" value="RUT00127.1"/>
    <property type="molecule type" value="Genomic_DNA"/>
</dbReference>
<evidence type="ECO:0000256" key="9">
    <source>
        <dbReference type="ARBA" id="ARBA00022801"/>
    </source>
</evidence>
<dbReference type="GO" id="GO:0003677">
    <property type="term" value="F:DNA binding"/>
    <property type="evidence" value="ECO:0007669"/>
    <property type="project" value="UniProtKB-UniRule"/>
</dbReference>
<comment type="subunit">
    <text evidence="2">Homohexamer.</text>
</comment>
<keyword evidence="24" id="KW-1185">Reference proteome</keyword>
<dbReference type="PRINTS" id="PR00379">
    <property type="entry name" value="INTEIN"/>
</dbReference>
<evidence type="ECO:0000256" key="2">
    <source>
        <dbReference type="ARBA" id="ARBA00011643"/>
    </source>
</evidence>
<evidence type="ECO:0000256" key="5">
    <source>
        <dbReference type="ARBA" id="ARBA00022722"/>
    </source>
</evidence>
<dbReference type="InterPro" id="IPR004042">
    <property type="entry name" value="Intein_endonuc_central"/>
</dbReference>
<keyword evidence="4 20" id="KW-0235">DNA replication</keyword>
<feature type="domain" description="DOD-type homing endonuclease" evidence="21">
    <location>
        <begin position="502"/>
        <end position="651"/>
    </location>
</feature>
<evidence type="ECO:0000259" key="21">
    <source>
        <dbReference type="PROSITE" id="PS50819"/>
    </source>
</evidence>
<keyword evidence="15 20" id="KW-0238">DNA-binding</keyword>
<dbReference type="NCBIfam" id="TIGR00665">
    <property type="entry name" value="DnaB"/>
    <property type="match status" value="1"/>
</dbReference>
<dbReference type="InterPro" id="IPR007694">
    <property type="entry name" value="DNA_helicase_DnaB-like_C"/>
</dbReference>
<dbReference type="FunFam" id="1.10.860.10:FF:000001">
    <property type="entry name" value="Replicative DNA helicase"/>
    <property type="match status" value="1"/>
</dbReference>
<keyword evidence="12 20" id="KW-0067">ATP-binding</keyword>
<dbReference type="InterPro" id="IPR006141">
    <property type="entry name" value="Intein_N"/>
</dbReference>
<evidence type="ECO:0000256" key="12">
    <source>
        <dbReference type="ARBA" id="ARBA00022840"/>
    </source>
</evidence>
<keyword evidence="13" id="KW-0404">Intron homing</keyword>
<dbReference type="InterPro" id="IPR007692">
    <property type="entry name" value="DNA_helicase_DnaB"/>
</dbReference>
<dbReference type="PROSITE" id="PS50818">
    <property type="entry name" value="INTEIN_C_TER"/>
    <property type="match status" value="1"/>
</dbReference>
<keyword evidence="16" id="KW-0413">Isomerase</keyword>
<keyword evidence="11" id="KW-0068">Autocatalytic cleavage</keyword>
<dbReference type="GO" id="GO:0006314">
    <property type="term" value="P:intron homing"/>
    <property type="evidence" value="ECO:0007669"/>
    <property type="project" value="UniProtKB-KW"/>
</dbReference>
<dbReference type="GO" id="GO:0005829">
    <property type="term" value="C:cytosol"/>
    <property type="evidence" value="ECO:0007669"/>
    <property type="project" value="TreeGrafter"/>
</dbReference>
<evidence type="ECO:0000256" key="13">
    <source>
        <dbReference type="ARBA" id="ARBA00022886"/>
    </source>
</evidence>
<keyword evidence="5" id="KW-0540">Nuclease</keyword>
<comment type="similarity">
    <text evidence="1 20">Belongs to the helicase family. DnaB subfamily.</text>
</comment>
<evidence type="ECO:0000256" key="11">
    <source>
        <dbReference type="ARBA" id="ARBA00022813"/>
    </source>
</evidence>
<comment type="caution">
    <text evidence="23">The sequence shown here is derived from an EMBL/GenBank/DDBJ whole genome shotgun (WGS) entry which is preliminary data.</text>
</comment>
<proteinExistence type="inferred from homology"/>
<dbReference type="SMART" id="SM00305">
    <property type="entry name" value="HintC"/>
    <property type="match status" value="1"/>
</dbReference>
<dbReference type="InterPro" id="IPR003587">
    <property type="entry name" value="Hint_dom_N"/>
</dbReference>
<evidence type="ECO:0000256" key="1">
    <source>
        <dbReference type="ARBA" id="ARBA00008428"/>
    </source>
</evidence>
<dbReference type="Gene3D" id="2.170.16.10">
    <property type="entry name" value="Hedgehog/Intein (Hint) domain"/>
    <property type="match status" value="2"/>
</dbReference>
<keyword evidence="10 20" id="KW-0347">Helicase</keyword>
<sequence>MAEELNFQSNASNRLPPQNIEAEEAILGGILLDQEAISRVSDRLVPEAFYISAHREIYQAALRLHAQGKPTDLLSLTSWLTDNDKLTLIGGRNKLATLVDRTVSAVNIDALAGLVVEKYLRRQLIKAGNEIVHLGFETETELPIVLDQAEQKVFGVTQEKPQSGLVHISDTLINTFQEVEKRHEGIALPGIPCGFYDLDAMTTGFQRSDLIIVAGRPSMGKTAFCLNLAHNIASGYKLPVAVFSLEMSKEQLVQRLLASEAGIETSYLRSGRISQTQWEPLSRAIGNLSDMPIFIDDTANITVTQMRSQARRLQAEQNMQLGLIVIDYLQLMEGGGDNRVQELSRITRSLKGLARELSVPIIALSQLSRGVESRTNKRPMLSDLRESGCLTGDSLVTLADTGLQVPIKELVCKSGFAVWGLNENTMKLERAIVSNAFSTGVKPVFTLKTRLGRKIRATGNHKFLTINGWKRLDELSPKQYLCLPRHLPISGKQTMTYAEVALLGHLIGDGCTLPRHVIQYTTRELDLAENVSFLARELFGDTIVPRISPERGWYQVYLPAAQPLTHSVRNPIAKWLDSLGVFGLRSYEKFVPQDLFSQPQELMACFLRHLWCTDGSIKLLAGKKPRPIAYYASSSERLAFDVQTLLLRLGINARLKMIPQPGKGRNQYHVTITGKIDLELFIQKVGAVGEYKRALLQEIAEHLENCSHNPNRDVIPKAVWKTQVVPAMQTLGMTTREIQSRLGQSYCGSTLYQANLSRERAFKLANIVESNELLALANSDVYWDEIVAIIPDGEEEVFDLTVSHLHNFVANNIIVHNSIEQDADLVIMLYRDEYYSPDTPDRGIAEVIVAKHRNGPTGTVKLLFDPQFTKFKNLARPNNY</sequence>
<dbReference type="GO" id="GO:0016539">
    <property type="term" value="P:intein-mediated protein splicing"/>
    <property type="evidence" value="ECO:0007669"/>
    <property type="project" value="InterPro"/>
</dbReference>
<dbReference type="CDD" id="cd00081">
    <property type="entry name" value="Hint"/>
    <property type="match status" value="2"/>
</dbReference>
<evidence type="ECO:0000256" key="3">
    <source>
        <dbReference type="ARBA" id="ARBA00022515"/>
    </source>
</evidence>
<dbReference type="Pfam" id="PF03796">
    <property type="entry name" value="DnaB_C"/>
    <property type="match status" value="1"/>
</dbReference>
<comment type="function">
    <text evidence="17 20">The intein is an endonuclease.</text>
</comment>
<evidence type="ECO:0000256" key="15">
    <source>
        <dbReference type="ARBA" id="ARBA00023125"/>
    </source>
</evidence>
<accession>A0A433V204</accession>
<dbReference type="RefSeq" id="WP_127052254.1">
    <property type="nucleotide sequence ID" value="NZ_RSCM01000001.1"/>
</dbReference>
<organism evidence="23 24">
    <name type="scientific">Trichormus variabilis SAG 1403-4b</name>
    <dbReference type="NCBI Taxonomy" id="447716"/>
    <lineage>
        <taxon>Bacteria</taxon>
        <taxon>Bacillati</taxon>
        <taxon>Cyanobacteriota</taxon>
        <taxon>Cyanophyceae</taxon>
        <taxon>Nostocales</taxon>
        <taxon>Nostocaceae</taxon>
        <taxon>Trichormus</taxon>
    </lineage>
</organism>
<evidence type="ECO:0000256" key="20">
    <source>
        <dbReference type="RuleBase" id="RU362085"/>
    </source>
</evidence>
<dbReference type="Pfam" id="PF00772">
    <property type="entry name" value="DnaB"/>
    <property type="match status" value="1"/>
</dbReference>
<feature type="domain" description="SF4 helicase" evidence="22">
    <location>
        <begin position="184"/>
        <end position="388"/>
    </location>
</feature>
<evidence type="ECO:0000256" key="17">
    <source>
        <dbReference type="ARBA" id="ARBA00044940"/>
    </source>
</evidence>
<dbReference type="SUPFAM" id="SSF55608">
    <property type="entry name" value="Homing endonucleases"/>
    <property type="match status" value="1"/>
</dbReference>
<protein>
    <recommendedName>
        <fullName evidence="19 20">Replicative DNA helicase</fullName>
        <ecNumber evidence="19 20">5.6.2.3</ecNumber>
    </recommendedName>
</protein>
<dbReference type="AlphaFoldDB" id="A0A433V204"/>
<name>A0A433V204_ANAVA</name>
<evidence type="ECO:0000256" key="6">
    <source>
        <dbReference type="ARBA" id="ARBA00022737"/>
    </source>
</evidence>
<dbReference type="PROSITE" id="PS50817">
    <property type="entry name" value="INTEIN_N_TER"/>
    <property type="match status" value="1"/>
</dbReference>
<keyword evidence="6" id="KW-0677">Repeat</keyword>
<dbReference type="Pfam" id="PF14528">
    <property type="entry name" value="LAGLIDADG_3"/>
    <property type="match status" value="1"/>
</dbReference>
<dbReference type="NCBIfam" id="TIGR01445">
    <property type="entry name" value="intein_Nterm"/>
    <property type="match status" value="1"/>
</dbReference>
<dbReference type="InterPro" id="IPR027434">
    <property type="entry name" value="Homing_endonucl"/>
</dbReference>
<dbReference type="CDD" id="cd00984">
    <property type="entry name" value="DnaB_C"/>
    <property type="match status" value="1"/>
</dbReference>
<evidence type="ECO:0000313" key="23">
    <source>
        <dbReference type="EMBL" id="RUT00127.1"/>
    </source>
</evidence>
<comment type="catalytic activity">
    <reaction evidence="18 20">
        <text>ATP + H2O = ADP + phosphate + H(+)</text>
        <dbReference type="Rhea" id="RHEA:13065"/>
        <dbReference type="ChEBI" id="CHEBI:15377"/>
        <dbReference type="ChEBI" id="CHEBI:15378"/>
        <dbReference type="ChEBI" id="CHEBI:30616"/>
        <dbReference type="ChEBI" id="CHEBI:43474"/>
        <dbReference type="ChEBI" id="CHEBI:456216"/>
        <dbReference type="EC" id="5.6.2.3"/>
    </reaction>
</comment>
<dbReference type="InterPro" id="IPR036185">
    <property type="entry name" value="DNA_heli_DnaB-like_N_sf"/>
</dbReference>
<dbReference type="PANTHER" id="PTHR30153:SF2">
    <property type="entry name" value="REPLICATIVE DNA HELICASE"/>
    <property type="match status" value="1"/>
</dbReference>
<dbReference type="SUPFAM" id="SSF52540">
    <property type="entry name" value="P-loop containing nucleoside triphosphate hydrolases"/>
    <property type="match status" value="2"/>
</dbReference>
<dbReference type="InterPro" id="IPR003593">
    <property type="entry name" value="AAA+_ATPase"/>
</dbReference>
<dbReference type="Pfam" id="PF14890">
    <property type="entry name" value="Intein_splicing"/>
    <property type="match status" value="1"/>
</dbReference>
<dbReference type="GO" id="GO:0006269">
    <property type="term" value="P:DNA replication, synthesis of primer"/>
    <property type="evidence" value="ECO:0007669"/>
    <property type="project" value="UniProtKB-UniRule"/>
</dbReference>
<dbReference type="EC" id="5.6.2.3" evidence="19 20"/>
<dbReference type="InterPro" id="IPR007693">
    <property type="entry name" value="DNA_helicase_DnaB-like_N"/>
</dbReference>
<dbReference type="GO" id="GO:1990077">
    <property type="term" value="C:primosome complex"/>
    <property type="evidence" value="ECO:0007669"/>
    <property type="project" value="UniProtKB-UniRule"/>
</dbReference>
<dbReference type="InterPro" id="IPR030934">
    <property type="entry name" value="Intein_C"/>
</dbReference>
<keyword evidence="9 20" id="KW-0378">Hydrolase</keyword>
<dbReference type="InterPro" id="IPR027417">
    <property type="entry name" value="P-loop_NTPase"/>
</dbReference>
<feature type="domain" description="SF4 helicase" evidence="22">
    <location>
        <begin position="818"/>
        <end position="878"/>
    </location>
</feature>
<evidence type="ECO:0000259" key="22">
    <source>
        <dbReference type="PROSITE" id="PS51199"/>
    </source>
</evidence>
<evidence type="ECO:0000256" key="4">
    <source>
        <dbReference type="ARBA" id="ARBA00022705"/>
    </source>
</evidence>
<comment type="function">
    <text evidence="20">The main replicative DNA helicase, it participates in initiation and elongation during chromosome replication. Travels ahead of the DNA replisome, separating dsDNA into templates for DNA synthesis. A processive ATP-dependent 5'-3' DNA helicase it has DNA-dependent ATPase activity.</text>
</comment>
<evidence type="ECO:0000313" key="24">
    <source>
        <dbReference type="Proteomes" id="UP000276103"/>
    </source>
</evidence>
<evidence type="ECO:0000256" key="10">
    <source>
        <dbReference type="ARBA" id="ARBA00022806"/>
    </source>
</evidence>
<dbReference type="InterPro" id="IPR003586">
    <property type="entry name" value="Hint_dom_C"/>
</dbReference>
<dbReference type="Proteomes" id="UP000276103">
    <property type="component" value="Unassembled WGS sequence"/>
</dbReference>
<dbReference type="InterPro" id="IPR004860">
    <property type="entry name" value="LAGLIDADG_dom"/>
</dbReference>
<dbReference type="GO" id="GO:0043139">
    <property type="term" value="F:5'-3' DNA helicase activity"/>
    <property type="evidence" value="ECO:0007669"/>
    <property type="project" value="UniProtKB-EC"/>
</dbReference>
<dbReference type="SMART" id="SM00382">
    <property type="entry name" value="AAA"/>
    <property type="match status" value="1"/>
</dbReference>
<dbReference type="InterPro" id="IPR036844">
    <property type="entry name" value="Hint_dom_sf"/>
</dbReference>
<dbReference type="NCBIfam" id="TIGR01443">
    <property type="entry name" value="intein_Cterm"/>
    <property type="match status" value="1"/>
</dbReference>
<dbReference type="GO" id="GO:0004519">
    <property type="term" value="F:endonuclease activity"/>
    <property type="evidence" value="ECO:0007669"/>
    <property type="project" value="UniProtKB-KW"/>
</dbReference>
<keyword evidence="14" id="KW-0651">Protein splicing</keyword>
<evidence type="ECO:0000256" key="7">
    <source>
        <dbReference type="ARBA" id="ARBA00022741"/>
    </source>
</evidence>
<dbReference type="Gene3D" id="3.40.50.300">
    <property type="entry name" value="P-loop containing nucleotide triphosphate hydrolases"/>
    <property type="match status" value="2"/>
</dbReference>
<dbReference type="Gene3D" id="3.10.28.10">
    <property type="entry name" value="Homing endonucleases"/>
    <property type="match status" value="1"/>
</dbReference>
<evidence type="ECO:0000256" key="18">
    <source>
        <dbReference type="ARBA" id="ARBA00048954"/>
    </source>
</evidence>
<keyword evidence="7 20" id="KW-0547">Nucleotide-binding</keyword>
<dbReference type="PROSITE" id="PS51199">
    <property type="entry name" value="SF4_HELICASE"/>
    <property type="match status" value="2"/>
</dbReference>
<evidence type="ECO:0000256" key="19">
    <source>
        <dbReference type="NCBIfam" id="TIGR00665"/>
    </source>
</evidence>
<dbReference type="Gene3D" id="1.10.860.10">
    <property type="entry name" value="DNAb Helicase, Chain A"/>
    <property type="match status" value="1"/>
</dbReference>
<dbReference type="OrthoDB" id="9773982at2"/>
<dbReference type="GO" id="GO:0016887">
    <property type="term" value="F:ATP hydrolysis activity"/>
    <property type="evidence" value="ECO:0007669"/>
    <property type="project" value="RHEA"/>
</dbReference>
<dbReference type="GO" id="GO:0005524">
    <property type="term" value="F:ATP binding"/>
    <property type="evidence" value="ECO:0007669"/>
    <property type="project" value="UniProtKB-UniRule"/>
</dbReference>
<keyword evidence="8" id="KW-0255">Endonuclease</keyword>
<evidence type="ECO:0000256" key="16">
    <source>
        <dbReference type="ARBA" id="ARBA00023235"/>
    </source>
</evidence>
<dbReference type="NCBIfam" id="NF005852">
    <property type="entry name" value="PRK07773.1"/>
    <property type="match status" value="1"/>
</dbReference>
<reference evidence="23 24" key="1">
    <citation type="journal article" date="2019" name="Genome Biol. Evol.">
        <title>Day and night: Metabolic profiles and evolutionary relationships of six axenic non-marine cyanobacteria.</title>
        <authorList>
            <person name="Will S.E."/>
            <person name="Henke P."/>
            <person name="Boedeker C."/>
            <person name="Huang S."/>
            <person name="Brinkmann H."/>
            <person name="Rohde M."/>
            <person name="Jarek M."/>
            <person name="Friedl T."/>
            <person name="Seufert S."/>
            <person name="Schumacher M."/>
            <person name="Overmann J."/>
            <person name="Neumann-Schaal M."/>
            <person name="Petersen J."/>
        </authorList>
    </citation>
    <scope>NUCLEOTIDE SEQUENCE [LARGE SCALE GENOMIC DNA]</scope>
    <source>
        <strain evidence="23 24">SAG 1403-4b</strain>
    </source>
</reference>
<dbReference type="SUPFAM" id="SSF48024">
    <property type="entry name" value="N-terminal domain of DnaB helicase"/>
    <property type="match status" value="1"/>
</dbReference>
<dbReference type="PROSITE" id="PS50819">
    <property type="entry name" value="INTEIN_ENDONUCLEASE"/>
    <property type="match status" value="1"/>
</dbReference>
<dbReference type="SUPFAM" id="SSF51294">
    <property type="entry name" value="Hedgehog/intein (Hint) domain"/>
    <property type="match status" value="1"/>
</dbReference>
<dbReference type="PANTHER" id="PTHR30153">
    <property type="entry name" value="REPLICATIVE DNA HELICASE DNAB"/>
    <property type="match status" value="1"/>
</dbReference>
<keyword evidence="3 20" id="KW-0639">Primosome</keyword>
<dbReference type="InterPro" id="IPR016136">
    <property type="entry name" value="DNA_helicase_N/primase_C"/>
</dbReference>
<gene>
    <name evidence="23" type="primary">dnaB</name>
    <name evidence="23" type="ORF">DSM107003_07100</name>
</gene>